<dbReference type="KEGG" id="csa:Csal_3116"/>
<dbReference type="AlphaFoldDB" id="Q1QSU8"/>
<dbReference type="GeneID" id="95335811"/>
<accession>Q1QSU8</accession>
<keyword evidence="5" id="KW-1185">Reference proteome</keyword>
<proteinExistence type="predicted"/>
<dbReference type="PANTHER" id="PTHR46470:SF4">
    <property type="entry name" value="5-AMINO-6-(5-PHOSPHO-D-RIBITYLAMINO)URACIL PHOSPHATASE YIGB"/>
    <property type="match status" value="1"/>
</dbReference>
<dbReference type="Gene3D" id="1.20.120.1600">
    <property type="match status" value="1"/>
</dbReference>
<dbReference type="SUPFAM" id="SSF56784">
    <property type="entry name" value="HAD-like"/>
    <property type="match status" value="1"/>
</dbReference>
<dbReference type="STRING" id="290398.Csal_3116"/>
<reference evidence="4 5" key="1">
    <citation type="journal article" date="2011" name="Stand. Genomic Sci.">
        <title>Complete genome sequence of the halophilic and highly halotolerant Chromohalobacter salexigens type strain (1H11(T)).</title>
        <authorList>
            <person name="Copeland A."/>
            <person name="O'Connor K."/>
            <person name="Lucas S."/>
            <person name="Lapidus A."/>
            <person name="Berry K.W."/>
            <person name="Detter J.C."/>
            <person name="Del Rio T.G."/>
            <person name="Hammon N."/>
            <person name="Dalin E."/>
            <person name="Tice H."/>
            <person name="Pitluck S."/>
            <person name="Bruce D."/>
            <person name="Goodwin L."/>
            <person name="Han C."/>
            <person name="Tapia R."/>
            <person name="Saunders E."/>
            <person name="Schmutz J."/>
            <person name="Brettin T."/>
            <person name="Larimer F."/>
            <person name="Land M."/>
            <person name="Hauser L."/>
            <person name="Vargas C."/>
            <person name="Nieto J.J."/>
            <person name="Kyrpides N.C."/>
            <person name="Ivanova N."/>
            <person name="Goker M."/>
            <person name="Klenk H.P."/>
            <person name="Csonka L.N."/>
            <person name="Woyke T."/>
        </authorList>
    </citation>
    <scope>NUCLEOTIDE SEQUENCE [LARGE SCALE GENOMIC DNA]</scope>
    <source>
        <strain evidence="5">ATCC BAA-138 / DSM 3043 / CIP 106854 / NCIMB 13768 / 1H11</strain>
    </source>
</reference>
<organism evidence="4 5">
    <name type="scientific">Chromohalobacter israelensis (strain ATCC BAA-138 / DSM 3043 / CIP 106854 / NCIMB 13768 / 1H11)</name>
    <name type="common">Chromohalobacter salexigens</name>
    <dbReference type="NCBI Taxonomy" id="290398"/>
    <lineage>
        <taxon>Bacteria</taxon>
        <taxon>Pseudomonadati</taxon>
        <taxon>Pseudomonadota</taxon>
        <taxon>Gammaproteobacteria</taxon>
        <taxon>Oceanospirillales</taxon>
        <taxon>Halomonadaceae</taxon>
        <taxon>Chromohalobacter</taxon>
    </lineage>
</organism>
<dbReference type="SFLD" id="SFLDG01129">
    <property type="entry name" value="C1.5:_HAD__Beta-PGM__Phosphata"/>
    <property type="match status" value="1"/>
</dbReference>
<dbReference type="GO" id="GO:0009231">
    <property type="term" value="P:riboflavin biosynthetic process"/>
    <property type="evidence" value="ECO:0007669"/>
    <property type="project" value="TreeGrafter"/>
</dbReference>
<evidence type="ECO:0000256" key="1">
    <source>
        <dbReference type="ARBA" id="ARBA00001946"/>
    </source>
</evidence>
<dbReference type="OrthoDB" id="367448at2"/>
<keyword evidence="3" id="KW-0460">Magnesium</keyword>
<dbReference type="NCBIfam" id="TIGR01509">
    <property type="entry name" value="HAD-SF-IA-v3"/>
    <property type="match status" value="1"/>
</dbReference>
<comment type="cofactor">
    <cofactor evidence="1">
        <name>Mg(2+)</name>
        <dbReference type="ChEBI" id="CHEBI:18420"/>
    </cofactor>
</comment>
<dbReference type="PRINTS" id="PR00413">
    <property type="entry name" value="HADHALOGNASE"/>
</dbReference>
<dbReference type="RefSeq" id="WP_011508406.1">
    <property type="nucleotide sequence ID" value="NC_007963.1"/>
</dbReference>
<dbReference type="Gene3D" id="3.40.50.1000">
    <property type="entry name" value="HAD superfamily/HAD-like"/>
    <property type="match status" value="1"/>
</dbReference>
<dbReference type="SFLD" id="SFLDS00003">
    <property type="entry name" value="Haloacid_Dehalogenase"/>
    <property type="match status" value="1"/>
</dbReference>
<dbReference type="eggNOG" id="COG1011">
    <property type="taxonomic scope" value="Bacteria"/>
</dbReference>
<evidence type="ECO:0000313" key="4">
    <source>
        <dbReference type="EMBL" id="ABE60460.1"/>
    </source>
</evidence>
<dbReference type="HOGENOM" id="CLU_045011_8_2_6"/>
<dbReference type="InterPro" id="IPR023214">
    <property type="entry name" value="HAD_sf"/>
</dbReference>
<name>Q1QSU8_CHRI1</name>
<dbReference type="Proteomes" id="UP000000239">
    <property type="component" value="Chromosome"/>
</dbReference>
<evidence type="ECO:0000313" key="5">
    <source>
        <dbReference type="Proteomes" id="UP000000239"/>
    </source>
</evidence>
<dbReference type="NCBIfam" id="TIGR01549">
    <property type="entry name" value="HAD-SF-IA-v1"/>
    <property type="match status" value="1"/>
</dbReference>
<dbReference type="InterPro" id="IPR051400">
    <property type="entry name" value="HAD-like_hydrolase"/>
</dbReference>
<evidence type="ECO:0000256" key="2">
    <source>
        <dbReference type="ARBA" id="ARBA00022801"/>
    </source>
</evidence>
<dbReference type="InterPro" id="IPR036412">
    <property type="entry name" value="HAD-like_sf"/>
</dbReference>
<gene>
    <name evidence="4" type="ordered locus">Csal_3116</name>
</gene>
<dbReference type="PANTHER" id="PTHR46470">
    <property type="entry name" value="N-ACYLNEURAMINATE-9-PHOSPHATASE"/>
    <property type="match status" value="1"/>
</dbReference>
<evidence type="ECO:0000256" key="3">
    <source>
        <dbReference type="ARBA" id="ARBA00022842"/>
    </source>
</evidence>
<dbReference type="GO" id="GO:0016787">
    <property type="term" value="F:hydrolase activity"/>
    <property type="evidence" value="ECO:0007669"/>
    <property type="project" value="UniProtKB-KW"/>
</dbReference>
<dbReference type="Pfam" id="PF00702">
    <property type="entry name" value="Hydrolase"/>
    <property type="match status" value="1"/>
</dbReference>
<dbReference type="InterPro" id="IPR006439">
    <property type="entry name" value="HAD-SF_hydro_IA"/>
</dbReference>
<protein>
    <submittedName>
        <fullName evidence="4">HAD-superfamily hydrolase subfamily IA, variant 3</fullName>
    </submittedName>
</protein>
<keyword evidence="2 4" id="KW-0378">Hydrolase</keyword>
<sequence length="249" mass="27896">MAITALTFDLDDTLWDNRPILERAEAEHYQWLSEAIAAAQTSPQTSFGDCYPLSAYQQHRADVARRHPLKRGDFTWIRERALFELVEAYGLPRLQARLWAAHAIAHFLDLRHDLTPYPDVVPLLDALRQRYRLAAITNGNADLKRLALAEHFPVMIAAGELHAPKPDPRAFLAALARLGATPSRALHVGDSWREDVLPAQRLGMQVAWVDAKDEGPRALPPGVHRLAHVRELPALLDRLTTQDSARQGG</sequence>
<dbReference type="EMBL" id="CP000285">
    <property type="protein sequence ID" value="ABE60460.1"/>
    <property type="molecule type" value="Genomic_DNA"/>
</dbReference>